<accession>A0A833RBD9</accession>
<dbReference type="PROSITE" id="PS50850">
    <property type="entry name" value="MFS"/>
    <property type="match status" value="1"/>
</dbReference>
<dbReference type="CDD" id="cd17361">
    <property type="entry name" value="MFS_STP"/>
    <property type="match status" value="1"/>
</dbReference>
<keyword evidence="5 9" id="KW-0812">Transmembrane</keyword>
<dbReference type="SUPFAM" id="SSF103473">
    <property type="entry name" value="MFS general substrate transporter"/>
    <property type="match status" value="2"/>
</dbReference>
<dbReference type="GO" id="GO:0015145">
    <property type="term" value="F:monosaccharide transmembrane transporter activity"/>
    <property type="evidence" value="ECO:0007669"/>
    <property type="project" value="InterPro"/>
</dbReference>
<feature type="transmembrane region" description="Helical" evidence="9">
    <location>
        <begin position="20"/>
        <end position="40"/>
    </location>
</feature>
<evidence type="ECO:0000313" key="12">
    <source>
        <dbReference type="Proteomes" id="UP000623129"/>
    </source>
</evidence>
<keyword evidence="7 9" id="KW-1133">Transmembrane helix</keyword>
<feature type="transmembrane region" description="Helical" evidence="9">
    <location>
        <begin position="199"/>
        <end position="222"/>
    </location>
</feature>
<comment type="subcellular location">
    <subcellularLocation>
        <location evidence="1">Membrane</location>
        <topology evidence="1">Multi-pass membrane protein</topology>
    </subcellularLocation>
</comment>
<evidence type="ECO:0000256" key="3">
    <source>
        <dbReference type="ARBA" id="ARBA00022448"/>
    </source>
</evidence>
<dbReference type="PANTHER" id="PTHR23500">
    <property type="entry name" value="SOLUTE CARRIER FAMILY 2, FACILITATED GLUCOSE TRANSPORTER"/>
    <property type="match status" value="1"/>
</dbReference>
<feature type="transmembrane region" description="Helical" evidence="9">
    <location>
        <begin position="286"/>
        <end position="310"/>
    </location>
</feature>
<evidence type="ECO:0000259" key="10">
    <source>
        <dbReference type="PROSITE" id="PS50850"/>
    </source>
</evidence>
<evidence type="ECO:0000256" key="6">
    <source>
        <dbReference type="ARBA" id="ARBA00022847"/>
    </source>
</evidence>
<dbReference type="InterPro" id="IPR020846">
    <property type="entry name" value="MFS_dom"/>
</dbReference>
<evidence type="ECO:0000256" key="2">
    <source>
        <dbReference type="ARBA" id="ARBA00010992"/>
    </source>
</evidence>
<feature type="transmembrane region" description="Helical" evidence="9">
    <location>
        <begin position="83"/>
        <end position="101"/>
    </location>
</feature>
<dbReference type="PROSITE" id="PS00217">
    <property type="entry name" value="SUGAR_TRANSPORT_2"/>
    <property type="match status" value="1"/>
</dbReference>
<keyword evidence="3" id="KW-0813">Transport</keyword>
<feature type="transmembrane region" description="Helical" evidence="9">
    <location>
        <begin position="697"/>
        <end position="715"/>
    </location>
</feature>
<feature type="transmembrane region" description="Helical" evidence="9">
    <location>
        <begin position="627"/>
        <end position="649"/>
    </location>
</feature>
<dbReference type="FunFam" id="1.20.1250.20:FF:000002">
    <property type="entry name" value="Sugar transport protein 13"/>
    <property type="match status" value="1"/>
</dbReference>
<dbReference type="Proteomes" id="UP000623129">
    <property type="component" value="Unassembled WGS sequence"/>
</dbReference>
<evidence type="ECO:0000256" key="4">
    <source>
        <dbReference type="ARBA" id="ARBA00022597"/>
    </source>
</evidence>
<feature type="transmembrane region" description="Helical" evidence="9">
    <location>
        <begin position="387"/>
        <end position="413"/>
    </location>
</feature>
<dbReference type="InterPro" id="IPR003663">
    <property type="entry name" value="Sugar/inositol_transpt"/>
</dbReference>
<keyword evidence="6" id="KW-0769">Symport</keyword>
<dbReference type="PANTHER" id="PTHR23500:SF44">
    <property type="entry name" value="SUGAR TRANSPORT PROTEIN 5"/>
    <property type="match status" value="1"/>
</dbReference>
<feature type="transmembrane region" description="Helical" evidence="9">
    <location>
        <begin position="592"/>
        <end position="615"/>
    </location>
</feature>
<dbReference type="GO" id="GO:0015293">
    <property type="term" value="F:symporter activity"/>
    <property type="evidence" value="ECO:0007669"/>
    <property type="project" value="UniProtKB-KW"/>
</dbReference>
<feature type="transmembrane region" description="Helical" evidence="9">
    <location>
        <begin position="526"/>
        <end position="547"/>
    </location>
</feature>
<organism evidence="11 12">
    <name type="scientific">Carex littledalei</name>
    <dbReference type="NCBI Taxonomy" id="544730"/>
    <lineage>
        <taxon>Eukaryota</taxon>
        <taxon>Viridiplantae</taxon>
        <taxon>Streptophyta</taxon>
        <taxon>Embryophyta</taxon>
        <taxon>Tracheophyta</taxon>
        <taxon>Spermatophyta</taxon>
        <taxon>Magnoliopsida</taxon>
        <taxon>Liliopsida</taxon>
        <taxon>Poales</taxon>
        <taxon>Cyperaceae</taxon>
        <taxon>Cyperoideae</taxon>
        <taxon>Cariceae</taxon>
        <taxon>Carex</taxon>
        <taxon>Carex subgen. Euthyceras</taxon>
    </lineage>
</organism>
<keyword evidence="12" id="KW-1185">Reference proteome</keyword>
<feature type="transmembrane region" description="Helical" evidence="9">
    <location>
        <begin position="669"/>
        <end position="690"/>
    </location>
</feature>
<dbReference type="GO" id="GO:0016020">
    <property type="term" value="C:membrane"/>
    <property type="evidence" value="ECO:0007669"/>
    <property type="project" value="UniProtKB-SubCell"/>
</dbReference>
<keyword evidence="4 11" id="KW-0762">Sugar transport</keyword>
<dbReference type="Pfam" id="PF07690">
    <property type="entry name" value="MFS_1"/>
    <property type="match status" value="1"/>
</dbReference>
<feature type="domain" description="Major facilitator superfamily (MFS) profile" evidence="10">
    <location>
        <begin position="27"/>
        <end position="719"/>
    </location>
</feature>
<evidence type="ECO:0000313" key="11">
    <source>
        <dbReference type="EMBL" id="KAF3338334.1"/>
    </source>
</evidence>
<comment type="similarity">
    <text evidence="2">Belongs to the major facilitator superfamily. Sugar transporter (TC 2.A.1.1) family.</text>
</comment>
<feature type="transmembrane region" description="Helical" evidence="9">
    <location>
        <begin position="352"/>
        <end position="375"/>
    </location>
</feature>
<feature type="transmembrane region" description="Helical" evidence="9">
    <location>
        <begin position="554"/>
        <end position="572"/>
    </location>
</feature>
<feature type="transmembrane region" description="Helical" evidence="9">
    <location>
        <begin position="113"/>
        <end position="139"/>
    </location>
</feature>
<protein>
    <submittedName>
        <fullName evidence="11">Sugar transport protein 5</fullName>
    </submittedName>
</protein>
<dbReference type="InterPro" id="IPR036259">
    <property type="entry name" value="MFS_trans_sf"/>
</dbReference>
<dbReference type="NCBIfam" id="TIGR00879">
    <property type="entry name" value="SP"/>
    <property type="match status" value="1"/>
</dbReference>
<dbReference type="Gene3D" id="1.20.1250.20">
    <property type="entry name" value="MFS general substrate transporter like domains"/>
    <property type="match status" value="2"/>
</dbReference>
<dbReference type="PRINTS" id="PR00171">
    <property type="entry name" value="SUGRTRNSPORT"/>
</dbReference>
<dbReference type="OrthoDB" id="5296287at2759"/>
<evidence type="ECO:0000256" key="9">
    <source>
        <dbReference type="SAM" id="Phobius"/>
    </source>
</evidence>
<dbReference type="AlphaFoldDB" id="A0A833RBD9"/>
<dbReference type="EMBL" id="SWLB01000005">
    <property type="protein sequence ID" value="KAF3338334.1"/>
    <property type="molecule type" value="Genomic_DNA"/>
</dbReference>
<dbReference type="Pfam" id="PF00083">
    <property type="entry name" value="Sugar_tr"/>
    <property type="match status" value="1"/>
</dbReference>
<dbReference type="InterPro" id="IPR005828">
    <property type="entry name" value="MFS_sugar_transport-like"/>
</dbReference>
<proteinExistence type="inferred from homology"/>
<reference evidence="11" key="1">
    <citation type="submission" date="2020-01" db="EMBL/GenBank/DDBJ databases">
        <title>Genome sequence of Kobresia littledalei, the first chromosome-level genome in the family Cyperaceae.</title>
        <authorList>
            <person name="Qu G."/>
        </authorList>
    </citation>
    <scope>NUCLEOTIDE SEQUENCE</scope>
    <source>
        <strain evidence="11">C.B.Clarke</strain>
        <tissue evidence="11">Leaf</tissue>
    </source>
</reference>
<evidence type="ECO:0000256" key="1">
    <source>
        <dbReference type="ARBA" id="ARBA00004141"/>
    </source>
</evidence>
<evidence type="ECO:0000256" key="7">
    <source>
        <dbReference type="ARBA" id="ARBA00022989"/>
    </source>
</evidence>
<dbReference type="InterPro" id="IPR011701">
    <property type="entry name" value="MFS"/>
</dbReference>
<sequence>MGMEGFAVANGPTADYGASLTFPVILTCVMAASGGLIFGYDIGISGGVSSMESFLKRFFPGVLRKMIEKGMSNEYCMYDSQSLTAFTSSLYIAGLLASLLAGKVTKAIGRQAIMLLGGAMFFAGAAINAGAVNIAMLIIGRMLLGFGVGFTNQATPVYLAEIAPPRWRGAFTSGFQFFLALGNLAANLTNYGTNHIERWGWRLSLGLAAAPAFVIVIGAFCITDSPSSLVVRGKLDAARAALRRVRGPEADIDAELKDVIRSVEDSKKNEEEAYRRILRREYRPHLVMAVAVSLFFQLTGVIVLAFFSPLLFRTVGFGSDGALIGAVILGAVNLGSISLSTFTIDRLGRRPLFFIGGVVMLVCQVAIAWTMGAQIGKNGEAAMSHGYAVAVLVLVCGHAAGFGVSWGPLNWVIPGEIFPVEIRSAANVVNFEANHIKKWGWRLSLGLAAAPSLIIVFGSLFISDTPSSLVLRGKLDAAKAALQRMRGPDADTDSELKDVIKSVEESKHNEAGAFRRIINREYRPHVVMAVAVALFFQLTGVIVLAFFSPILFRTVGFGSNAALIGAVILGSVNLVATSCSTIMLDRLGRKPLFMIGGVIMVVCQVGIAWIMGAQLGTSGAKEMPHGYSVAVVVLVCGHSAGFGVSWGPLNWLIPSEIFPVEIRSAGNGISAAVGLFCTFIQTQFFLSMLCKFKYGIFAYYAGWIVVMTLFIALFMPETKGVPLESMSSVWARHWYWKRFVKECEEKVDQDA</sequence>
<name>A0A833RBD9_9POAL</name>
<feature type="transmembrane region" description="Helical" evidence="9">
    <location>
        <begin position="443"/>
        <end position="462"/>
    </location>
</feature>
<keyword evidence="8 9" id="KW-0472">Membrane</keyword>
<dbReference type="InterPro" id="IPR005829">
    <property type="entry name" value="Sugar_transporter_CS"/>
</dbReference>
<gene>
    <name evidence="11" type="ORF">FCM35_KLT17171</name>
</gene>
<dbReference type="InterPro" id="IPR044778">
    <property type="entry name" value="MFS_STP/MST-like_plant"/>
</dbReference>
<comment type="caution">
    <text evidence="11">The sequence shown here is derived from an EMBL/GenBank/DDBJ whole genome shotgun (WGS) entry which is preliminary data.</text>
</comment>
<dbReference type="InterPro" id="IPR045262">
    <property type="entry name" value="STP/PLT_plant"/>
</dbReference>
<evidence type="ECO:0000256" key="5">
    <source>
        <dbReference type="ARBA" id="ARBA00022692"/>
    </source>
</evidence>
<evidence type="ECO:0000256" key="8">
    <source>
        <dbReference type="ARBA" id="ARBA00023136"/>
    </source>
</evidence>
<feature type="transmembrane region" description="Helical" evidence="9">
    <location>
        <begin position="322"/>
        <end position="340"/>
    </location>
</feature>